<dbReference type="EMBL" id="MN740750">
    <property type="protein sequence ID" value="QHU10131.1"/>
    <property type="molecule type" value="Genomic_DNA"/>
</dbReference>
<protein>
    <submittedName>
        <fullName evidence="1">Uncharacterized protein</fullName>
    </submittedName>
</protein>
<proteinExistence type="predicted"/>
<organism evidence="1">
    <name type="scientific">viral metagenome</name>
    <dbReference type="NCBI Taxonomy" id="1070528"/>
    <lineage>
        <taxon>unclassified sequences</taxon>
        <taxon>metagenomes</taxon>
        <taxon>organismal metagenomes</taxon>
    </lineage>
</organism>
<name>A0A6C0JZ08_9ZZZZ</name>
<dbReference type="AlphaFoldDB" id="A0A6C0JZ08"/>
<reference evidence="1" key="1">
    <citation type="journal article" date="2020" name="Nature">
        <title>Giant virus diversity and host interactions through global metagenomics.</title>
        <authorList>
            <person name="Schulz F."/>
            <person name="Roux S."/>
            <person name="Paez-Espino D."/>
            <person name="Jungbluth S."/>
            <person name="Walsh D.A."/>
            <person name="Denef V.J."/>
            <person name="McMahon K.D."/>
            <person name="Konstantinidis K.T."/>
            <person name="Eloe-Fadrosh E.A."/>
            <person name="Kyrpides N.C."/>
            <person name="Woyke T."/>
        </authorList>
    </citation>
    <scope>NUCLEOTIDE SEQUENCE</scope>
    <source>
        <strain evidence="1">GVMAG-S-1101164-67</strain>
    </source>
</reference>
<evidence type="ECO:0000313" key="1">
    <source>
        <dbReference type="EMBL" id="QHU10131.1"/>
    </source>
</evidence>
<accession>A0A6C0JZ08</accession>
<sequence>MYNYWHIFMNYIKPNCNIVFDTENDLVALWQSL</sequence>